<sequence>MEEPKMNSARSILFPYDHFISLAAINIIFFPATEGNALPRLLIKAFRILLERKRRPCTCDILHVILARHGDCTLAAEPRLHEHKPQSLEPKGNALRLRAKQALRHPVGLNIRLNQRQERDFLERQKMKPYRFFMFSRPTAKSPYTSDKIIEYEGQNFGENDKQSTEEDISRVVPAKQHATPKSTYRTAKSNRRENEMSPFSKLYELLKNEIDVKTQKDGNEEIPMP</sequence>
<reference evidence="3" key="1">
    <citation type="journal article" date="2013" name="Nat. Genet.">
        <title>The draft genomes of soft-shell turtle and green sea turtle yield insights into the development and evolution of the turtle-specific body plan.</title>
        <authorList>
            <person name="Wang Z."/>
            <person name="Pascual-Anaya J."/>
            <person name="Zadissa A."/>
            <person name="Li W."/>
            <person name="Niimura Y."/>
            <person name="Huang Z."/>
            <person name="Li C."/>
            <person name="White S."/>
            <person name="Xiong Z."/>
            <person name="Fang D."/>
            <person name="Wang B."/>
            <person name="Ming Y."/>
            <person name="Chen Y."/>
            <person name="Zheng Y."/>
            <person name="Kuraku S."/>
            <person name="Pignatelli M."/>
            <person name="Herrero J."/>
            <person name="Beal K."/>
            <person name="Nozawa M."/>
            <person name="Li Q."/>
            <person name="Wang J."/>
            <person name="Zhang H."/>
            <person name="Yu L."/>
            <person name="Shigenobu S."/>
            <person name="Wang J."/>
            <person name="Liu J."/>
            <person name="Flicek P."/>
            <person name="Searle S."/>
            <person name="Wang J."/>
            <person name="Kuratani S."/>
            <person name="Yin Y."/>
            <person name="Aken B."/>
            <person name="Zhang G."/>
            <person name="Irie N."/>
        </authorList>
    </citation>
    <scope>NUCLEOTIDE SEQUENCE [LARGE SCALE GENOMIC DNA]</scope>
</reference>
<dbReference type="Proteomes" id="UP000031443">
    <property type="component" value="Unassembled WGS sequence"/>
</dbReference>
<protein>
    <submittedName>
        <fullName evidence="2">Uncharacterized protein</fullName>
    </submittedName>
</protein>
<evidence type="ECO:0000313" key="2">
    <source>
        <dbReference type="EMBL" id="EMP38246.1"/>
    </source>
</evidence>
<proteinExistence type="predicted"/>
<evidence type="ECO:0000256" key="1">
    <source>
        <dbReference type="SAM" id="MobiDB-lite"/>
    </source>
</evidence>
<evidence type="ECO:0000313" key="3">
    <source>
        <dbReference type="Proteomes" id="UP000031443"/>
    </source>
</evidence>
<keyword evidence="3" id="KW-1185">Reference proteome</keyword>
<organism evidence="2 3">
    <name type="scientific">Chelonia mydas</name>
    <name type="common">Green sea-turtle</name>
    <name type="synonym">Chelonia agassizi</name>
    <dbReference type="NCBI Taxonomy" id="8469"/>
    <lineage>
        <taxon>Eukaryota</taxon>
        <taxon>Metazoa</taxon>
        <taxon>Chordata</taxon>
        <taxon>Craniata</taxon>
        <taxon>Vertebrata</taxon>
        <taxon>Euteleostomi</taxon>
        <taxon>Archelosauria</taxon>
        <taxon>Testudinata</taxon>
        <taxon>Testudines</taxon>
        <taxon>Cryptodira</taxon>
        <taxon>Durocryptodira</taxon>
        <taxon>Americhelydia</taxon>
        <taxon>Chelonioidea</taxon>
        <taxon>Cheloniidae</taxon>
        <taxon>Chelonia</taxon>
    </lineage>
</organism>
<dbReference type="AlphaFoldDB" id="M7BK07"/>
<gene>
    <name evidence="2" type="ORF">UY3_04589</name>
</gene>
<dbReference type="EMBL" id="KB520360">
    <property type="protein sequence ID" value="EMP38246.1"/>
    <property type="molecule type" value="Genomic_DNA"/>
</dbReference>
<feature type="region of interest" description="Disordered" evidence="1">
    <location>
        <begin position="175"/>
        <end position="200"/>
    </location>
</feature>
<name>M7BK07_CHEMY</name>
<dbReference type="STRING" id="8469.M7BK07"/>
<accession>M7BK07</accession>